<accession>A0A143HDE8</accession>
<reference evidence="2" key="2">
    <citation type="submission" date="2016-03" db="EMBL/GenBank/DDBJ databases">
        <authorList>
            <person name="Ploux O."/>
        </authorList>
    </citation>
    <scope>NUCLEOTIDE SEQUENCE [LARGE SCALE GENOMIC DNA]</scope>
    <source>
        <strain evidence="2">PP9</strain>
    </source>
</reference>
<sequence length="78" mass="8876">MTLTWEPIAELQVALLTESLAQGSLLNDLWNIIPVNSPVSTVQLTDQEIWSSWKKTWKSQFQETPSVKWAVMSSRLST</sequence>
<dbReference type="KEGG" id="rst:ATY39_10150"/>
<dbReference type="Proteomes" id="UP000076021">
    <property type="component" value="Chromosome"/>
</dbReference>
<evidence type="ECO:0000313" key="2">
    <source>
        <dbReference type="Proteomes" id="UP000076021"/>
    </source>
</evidence>
<reference evidence="1 2" key="1">
    <citation type="journal article" date="2016" name="Genome Announc.">
        <title>Whole-Genome Sequence of Rummeliibacillus stabekisii Strain PP9 Isolated from Antarctic Soil.</title>
        <authorList>
            <person name="da Mota F.F."/>
            <person name="Vollu R.E."/>
            <person name="Jurelevicius D."/>
            <person name="Seldin L."/>
        </authorList>
    </citation>
    <scope>NUCLEOTIDE SEQUENCE [LARGE SCALE GENOMIC DNA]</scope>
    <source>
        <strain evidence="1 2">PP9</strain>
    </source>
</reference>
<keyword evidence="2" id="KW-1185">Reference proteome</keyword>
<proteinExistence type="predicted"/>
<protein>
    <submittedName>
        <fullName evidence="1">Uncharacterized protein</fullName>
    </submittedName>
</protein>
<dbReference type="EMBL" id="CP014806">
    <property type="protein sequence ID" value="AMW99768.1"/>
    <property type="molecule type" value="Genomic_DNA"/>
</dbReference>
<name>A0A143HDE8_9BACL</name>
<evidence type="ECO:0000313" key="1">
    <source>
        <dbReference type="EMBL" id="AMW99768.1"/>
    </source>
</evidence>
<organism evidence="1 2">
    <name type="scientific">Rummeliibacillus stabekisii</name>
    <dbReference type="NCBI Taxonomy" id="241244"/>
    <lineage>
        <taxon>Bacteria</taxon>
        <taxon>Bacillati</taxon>
        <taxon>Bacillota</taxon>
        <taxon>Bacilli</taxon>
        <taxon>Bacillales</taxon>
        <taxon>Caryophanaceae</taxon>
        <taxon>Rummeliibacillus</taxon>
    </lineage>
</organism>
<gene>
    <name evidence="1" type="ORF">ATY39_10150</name>
</gene>
<dbReference type="AlphaFoldDB" id="A0A143HDE8"/>